<dbReference type="InterPro" id="IPR000209">
    <property type="entry name" value="Peptidase_S8/S53_dom"/>
</dbReference>
<sequence length="897" mass="94492">MAAVSTAGPSTSSSSLQRPPHSSSLVLCLLLPTLAAIINALAMGPAEEAAVYLVQVEGEEPVAFHLHKYSAASPAAGCHSGELRNGSGSAVETHVKHLVELHNRLLQSSLEEGAYRKLYSFNHVLNGFAVHTTPSQAERLAAAPGVKLVERDRRAKLMTTHTPAFLGLPAVWAAAQLGGAAGGRRKKLAGEGIVIGVVDTGIDPAHPSFAYDPANPYRPDWNPRFSGACEVGPSFPVGSCNGKIVAARHFAAGAAAAFPLNASRELSPIDEAGHGTHVASIAAGNWGVPVVVDGFKIAVYKALYPEGGTLADVISAIDQAARDGVDVLVLSIGPDEPPRGGIPTLLSMFEISMLFARRAGIVVVQAAGNKGPGEATVLSVSPWVTGVAAGTTDRRFQNTLVLDDGGIKLQGVGLTGMLFFFPHLSIGSLFIMSNFTILDVRKAICDLKAVCFRETKKKRPTFGNGQLQFKLVAARDAIAESERSFHHITPDYAEECQHPDALQPAVAQGAIVICNFSNGFFNRSSTVAAVLRTAGALGFMGFVLVANPAFGDFVAEPLPFSIPGIMIPRVSDVQILLEYYEKHTHRDAEGRAVEYGGRASIGEGRVASFGQRAPAVARYSSRGPDAIDGQMNLADVLKPDVLAPGHQVWAAWSPISADEPILSGKSFALVSGTSMAAPHVAGIAALIRQRRPSWDPSMVASAISTTASKYDNYGLPIMSQGSTQQLHGALLYSSTHFDRGAGLVSASKALDPGLVFPSGFEDYISFLCSLPSIDVKMVKAATGRACRRGSVPVPPPADLNLPSITVSSLKGFQTVRRRVKNVAGVPETYLSAVQPPRGVEVVVHPSSFFVTPQATQDIHINLKVTEALGGFSFGEIVLVGSVDHTVRIPLSILPVSV</sequence>
<evidence type="ECO:0000256" key="5">
    <source>
        <dbReference type="ARBA" id="ARBA00022825"/>
    </source>
</evidence>
<dbReference type="InterPro" id="IPR037045">
    <property type="entry name" value="S8pro/Inhibitor_I9_sf"/>
</dbReference>
<evidence type="ECO:0000256" key="6">
    <source>
        <dbReference type="PIRSR" id="PIRSR615500-1"/>
    </source>
</evidence>
<dbReference type="PROSITE" id="PS00136">
    <property type="entry name" value="SUBTILASE_ASP"/>
    <property type="match status" value="1"/>
</dbReference>
<dbReference type="InterPro" id="IPR010259">
    <property type="entry name" value="S8pro/Inhibitor_I9"/>
</dbReference>
<feature type="domain" description="Inhibitor I9" evidence="12">
    <location>
        <begin position="94"/>
        <end position="157"/>
    </location>
</feature>
<comment type="caution">
    <text evidence="14">The sequence shown here is derived from an EMBL/GenBank/DDBJ whole genome shotgun (WGS) entry which is preliminary data.</text>
</comment>
<evidence type="ECO:0000256" key="1">
    <source>
        <dbReference type="ARBA" id="ARBA00011073"/>
    </source>
</evidence>
<keyword evidence="3 10" id="KW-0732">Signal</keyword>
<dbReference type="Pfam" id="PF05922">
    <property type="entry name" value="Inhibitor_I9"/>
    <property type="match status" value="1"/>
</dbReference>
<accession>A0A843TN02</accession>
<evidence type="ECO:0000259" key="13">
    <source>
        <dbReference type="Pfam" id="PF17766"/>
    </source>
</evidence>
<evidence type="ECO:0000256" key="2">
    <source>
        <dbReference type="ARBA" id="ARBA00022670"/>
    </source>
</evidence>
<evidence type="ECO:0000256" key="10">
    <source>
        <dbReference type="SAM" id="SignalP"/>
    </source>
</evidence>
<dbReference type="PROSITE" id="PS51892">
    <property type="entry name" value="SUBTILASE"/>
    <property type="match status" value="1"/>
</dbReference>
<dbReference type="GO" id="GO:0004252">
    <property type="term" value="F:serine-type endopeptidase activity"/>
    <property type="evidence" value="ECO:0007669"/>
    <property type="project" value="UniProtKB-UniRule"/>
</dbReference>
<dbReference type="Gene3D" id="3.40.50.200">
    <property type="entry name" value="Peptidase S8/S53 domain"/>
    <property type="match status" value="2"/>
</dbReference>
<dbReference type="PROSITE" id="PS00138">
    <property type="entry name" value="SUBTILASE_SER"/>
    <property type="match status" value="1"/>
</dbReference>
<evidence type="ECO:0000256" key="8">
    <source>
        <dbReference type="RuleBase" id="RU003355"/>
    </source>
</evidence>
<dbReference type="InterPro" id="IPR015500">
    <property type="entry name" value="Peptidase_S8_subtilisin-rel"/>
</dbReference>
<dbReference type="InterPro" id="IPR022398">
    <property type="entry name" value="Peptidase_S8_His-AS"/>
</dbReference>
<dbReference type="GO" id="GO:0006508">
    <property type="term" value="P:proteolysis"/>
    <property type="evidence" value="ECO:0007669"/>
    <property type="project" value="UniProtKB-KW"/>
</dbReference>
<organism evidence="14 15">
    <name type="scientific">Colocasia esculenta</name>
    <name type="common">Wild taro</name>
    <name type="synonym">Arum esculentum</name>
    <dbReference type="NCBI Taxonomy" id="4460"/>
    <lineage>
        <taxon>Eukaryota</taxon>
        <taxon>Viridiplantae</taxon>
        <taxon>Streptophyta</taxon>
        <taxon>Embryophyta</taxon>
        <taxon>Tracheophyta</taxon>
        <taxon>Spermatophyta</taxon>
        <taxon>Magnoliopsida</taxon>
        <taxon>Liliopsida</taxon>
        <taxon>Araceae</taxon>
        <taxon>Aroideae</taxon>
        <taxon>Colocasieae</taxon>
        <taxon>Colocasia</taxon>
    </lineage>
</organism>
<proteinExistence type="inferred from homology"/>
<reference evidence="14" key="1">
    <citation type="submission" date="2017-07" db="EMBL/GenBank/DDBJ databases">
        <title>Taro Niue Genome Assembly and Annotation.</title>
        <authorList>
            <person name="Atibalentja N."/>
            <person name="Keating K."/>
            <person name="Fields C.J."/>
        </authorList>
    </citation>
    <scope>NUCLEOTIDE SEQUENCE</scope>
    <source>
        <strain evidence="14">Niue_2</strain>
        <tissue evidence="14">Leaf</tissue>
    </source>
</reference>
<dbReference type="CDD" id="cd02120">
    <property type="entry name" value="PA_subtilisin_like"/>
    <property type="match status" value="1"/>
</dbReference>
<feature type="domain" description="Peptidase S8/S53" evidence="11">
    <location>
        <begin position="190"/>
        <end position="710"/>
    </location>
</feature>
<dbReference type="OrthoDB" id="206201at2759"/>
<keyword evidence="15" id="KW-1185">Reference proteome</keyword>
<evidence type="ECO:0000256" key="7">
    <source>
        <dbReference type="PROSITE-ProRule" id="PRU01240"/>
    </source>
</evidence>
<evidence type="ECO:0000313" key="15">
    <source>
        <dbReference type="Proteomes" id="UP000652761"/>
    </source>
</evidence>
<dbReference type="InterPro" id="IPR045051">
    <property type="entry name" value="SBT"/>
</dbReference>
<feature type="active site" description="Charge relay system" evidence="6 7">
    <location>
        <position position="274"/>
    </location>
</feature>
<dbReference type="PRINTS" id="PR00723">
    <property type="entry name" value="SUBTILISIN"/>
</dbReference>
<dbReference type="Proteomes" id="UP000652761">
    <property type="component" value="Unassembled WGS sequence"/>
</dbReference>
<evidence type="ECO:0000259" key="12">
    <source>
        <dbReference type="Pfam" id="PF05922"/>
    </source>
</evidence>
<dbReference type="SUPFAM" id="SSF52743">
    <property type="entry name" value="Subtilisin-like"/>
    <property type="match status" value="1"/>
</dbReference>
<feature type="chain" id="PRO_5032377731" description="Subtilisin-like protease SBT2.4" evidence="10">
    <location>
        <begin position="36"/>
        <end position="897"/>
    </location>
</feature>
<dbReference type="Gene3D" id="2.60.40.2310">
    <property type="match status" value="1"/>
</dbReference>
<dbReference type="InterPro" id="IPR023827">
    <property type="entry name" value="Peptidase_S8_Asp-AS"/>
</dbReference>
<feature type="region of interest" description="Disordered" evidence="9">
    <location>
        <begin position="1"/>
        <end position="20"/>
    </location>
</feature>
<dbReference type="Gene3D" id="3.30.70.80">
    <property type="entry name" value="Peptidase S8 propeptide/proteinase inhibitor I9"/>
    <property type="match status" value="1"/>
</dbReference>
<dbReference type="InterPro" id="IPR023828">
    <property type="entry name" value="Peptidase_S8_Ser-AS"/>
</dbReference>
<keyword evidence="5 7" id="KW-0720">Serine protease</keyword>
<dbReference type="Pfam" id="PF17766">
    <property type="entry name" value="fn3_6"/>
    <property type="match status" value="1"/>
</dbReference>
<dbReference type="EMBL" id="NMUH01000050">
    <property type="protein sequence ID" value="MQL69919.1"/>
    <property type="molecule type" value="Genomic_DNA"/>
</dbReference>
<dbReference type="Pfam" id="PF00082">
    <property type="entry name" value="Peptidase_S8"/>
    <property type="match status" value="1"/>
</dbReference>
<feature type="signal peptide" evidence="10">
    <location>
        <begin position="1"/>
        <end position="35"/>
    </location>
</feature>
<feature type="domain" description="Subtilisin-like protease fibronectin type-III" evidence="13">
    <location>
        <begin position="798"/>
        <end position="892"/>
    </location>
</feature>
<feature type="active site" description="Charge relay system" evidence="6 7">
    <location>
        <position position="674"/>
    </location>
</feature>
<dbReference type="Gene3D" id="3.50.30.30">
    <property type="match status" value="2"/>
</dbReference>
<protein>
    <recommendedName>
        <fullName evidence="16">Subtilisin-like protease SBT2.4</fullName>
    </recommendedName>
</protein>
<evidence type="ECO:0008006" key="16">
    <source>
        <dbReference type="Google" id="ProtNLM"/>
    </source>
</evidence>
<dbReference type="AlphaFoldDB" id="A0A843TN02"/>
<evidence type="ECO:0000313" key="14">
    <source>
        <dbReference type="EMBL" id="MQL69919.1"/>
    </source>
</evidence>
<evidence type="ECO:0000259" key="11">
    <source>
        <dbReference type="Pfam" id="PF00082"/>
    </source>
</evidence>
<feature type="active site" description="Charge relay system" evidence="6 7">
    <location>
        <position position="199"/>
    </location>
</feature>
<evidence type="ECO:0000256" key="3">
    <source>
        <dbReference type="ARBA" id="ARBA00022729"/>
    </source>
</evidence>
<dbReference type="PANTHER" id="PTHR10795">
    <property type="entry name" value="PROPROTEIN CONVERTASE SUBTILISIN/KEXIN"/>
    <property type="match status" value="1"/>
</dbReference>
<gene>
    <name evidence="14" type="ORF">Taro_002213</name>
</gene>
<name>A0A843TN02_COLES</name>
<dbReference type="InterPro" id="IPR041469">
    <property type="entry name" value="Subtilisin-like_FN3"/>
</dbReference>
<dbReference type="PROSITE" id="PS00137">
    <property type="entry name" value="SUBTILASE_HIS"/>
    <property type="match status" value="1"/>
</dbReference>
<keyword evidence="2 7" id="KW-0645">Protease</keyword>
<keyword evidence="4 7" id="KW-0378">Hydrolase</keyword>
<evidence type="ECO:0000256" key="4">
    <source>
        <dbReference type="ARBA" id="ARBA00022801"/>
    </source>
</evidence>
<comment type="similarity">
    <text evidence="1 7 8">Belongs to the peptidase S8 family.</text>
</comment>
<dbReference type="InterPro" id="IPR036852">
    <property type="entry name" value="Peptidase_S8/S53_dom_sf"/>
</dbReference>
<evidence type="ECO:0000256" key="9">
    <source>
        <dbReference type="SAM" id="MobiDB-lite"/>
    </source>
</evidence>